<evidence type="ECO:0000313" key="1">
    <source>
        <dbReference type="EMBL" id="KKP88754.1"/>
    </source>
</evidence>
<evidence type="ECO:0000313" key="2">
    <source>
        <dbReference type="Proteomes" id="UP000034316"/>
    </source>
</evidence>
<dbReference type="AlphaFoldDB" id="A0A0G0D3K0"/>
<proteinExistence type="predicted"/>
<dbReference type="Proteomes" id="UP000034316">
    <property type="component" value="Unassembled WGS sequence"/>
</dbReference>
<sequence length="82" mass="9885">MESEREIINNRSVDSGMDLLPENLLLNEFCQNPEFLNRLKELTEYFRKYPEANGFLAFHVSEHDEYIFFRNYPPRNINIDLN</sequence>
<name>A0A0G0D3K0_9BACT</name>
<organism evidence="1 2">
    <name type="scientific">Berkelbacteria bacterium GW2011_GWA2_35_9</name>
    <dbReference type="NCBI Taxonomy" id="1618333"/>
    <lineage>
        <taxon>Bacteria</taxon>
        <taxon>Candidatus Berkelbacteria</taxon>
    </lineage>
</organism>
<protein>
    <submittedName>
        <fullName evidence="1">Uncharacterized protein</fullName>
    </submittedName>
</protein>
<gene>
    <name evidence="1" type="ORF">UR93_C0009G0042</name>
</gene>
<feature type="non-terminal residue" evidence="1">
    <location>
        <position position="82"/>
    </location>
</feature>
<accession>A0A0G0D3K0</accession>
<comment type="caution">
    <text evidence="1">The sequence shown here is derived from an EMBL/GenBank/DDBJ whole genome shotgun (WGS) entry which is preliminary data.</text>
</comment>
<reference evidence="1 2" key="1">
    <citation type="journal article" date="2015" name="Nature">
        <title>rRNA introns, odd ribosomes, and small enigmatic genomes across a large radiation of phyla.</title>
        <authorList>
            <person name="Brown C.T."/>
            <person name="Hug L.A."/>
            <person name="Thomas B.C."/>
            <person name="Sharon I."/>
            <person name="Castelle C.J."/>
            <person name="Singh A."/>
            <person name="Wilkins M.J."/>
            <person name="Williams K.H."/>
            <person name="Banfield J.F."/>
        </authorList>
    </citation>
    <scope>NUCLEOTIDE SEQUENCE [LARGE SCALE GENOMIC DNA]</scope>
</reference>
<dbReference type="EMBL" id="LBRB01000009">
    <property type="protein sequence ID" value="KKP88754.1"/>
    <property type="molecule type" value="Genomic_DNA"/>
</dbReference>